<dbReference type="PANTHER" id="PTHR33463">
    <property type="entry name" value="NB-ARC DOMAIN-CONTAINING PROTEIN-RELATED"/>
    <property type="match status" value="1"/>
</dbReference>
<organism evidence="7 8">
    <name type="scientific">Vitis rotundifolia</name>
    <name type="common">Muscadine grape</name>
    <dbReference type="NCBI Taxonomy" id="103349"/>
    <lineage>
        <taxon>Eukaryota</taxon>
        <taxon>Viridiplantae</taxon>
        <taxon>Streptophyta</taxon>
        <taxon>Embryophyta</taxon>
        <taxon>Tracheophyta</taxon>
        <taxon>Spermatophyta</taxon>
        <taxon>Magnoliopsida</taxon>
        <taxon>eudicotyledons</taxon>
        <taxon>Gunneridae</taxon>
        <taxon>Pentapetalae</taxon>
        <taxon>rosids</taxon>
        <taxon>Vitales</taxon>
        <taxon>Vitaceae</taxon>
        <taxon>Viteae</taxon>
        <taxon>Vitis</taxon>
    </lineage>
</organism>
<dbReference type="GO" id="GO:0005524">
    <property type="term" value="F:ATP binding"/>
    <property type="evidence" value="ECO:0007669"/>
    <property type="project" value="UniProtKB-KW"/>
</dbReference>
<dbReference type="InterPro" id="IPR050905">
    <property type="entry name" value="Plant_NBS-LRR"/>
</dbReference>
<dbReference type="Pfam" id="PF23247">
    <property type="entry name" value="LRR_RPS2"/>
    <property type="match status" value="2"/>
</dbReference>
<protein>
    <recommendedName>
        <fullName evidence="9">Disease resistance protein</fullName>
    </recommendedName>
</protein>
<evidence type="ECO:0000256" key="2">
    <source>
        <dbReference type="ARBA" id="ARBA00022741"/>
    </source>
</evidence>
<dbReference type="SUPFAM" id="SSF52540">
    <property type="entry name" value="P-loop containing nucleoside triphosphate hydrolases"/>
    <property type="match status" value="1"/>
</dbReference>
<keyword evidence="8" id="KW-1185">Reference proteome</keyword>
<keyword evidence="4" id="KW-0067">ATP-binding</keyword>
<name>A0AA38Z539_VITRO</name>
<evidence type="ECO:0008006" key="9">
    <source>
        <dbReference type="Google" id="ProtNLM"/>
    </source>
</evidence>
<gene>
    <name evidence="7" type="ORF">PVL29_018131</name>
</gene>
<evidence type="ECO:0000256" key="3">
    <source>
        <dbReference type="ARBA" id="ARBA00022821"/>
    </source>
</evidence>
<evidence type="ECO:0000313" key="8">
    <source>
        <dbReference type="Proteomes" id="UP001168098"/>
    </source>
</evidence>
<dbReference type="Gene3D" id="1.10.8.430">
    <property type="entry name" value="Helical domain of apoptotic protease-activating factors"/>
    <property type="match status" value="1"/>
</dbReference>
<reference evidence="7 8" key="1">
    <citation type="journal article" date="2023" name="BMC Biotechnol.">
        <title>Vitis rotundifolia cv Carlos genome sequencing.</title>
        <authorList>
            <person name="Huff M."/>
            <person name="Hulse-Kemp A."/>
            <person name="Scheffler B."/>
            <person name="Youngblood R."/>
            <person name="Simpson S."/>
            <person name="Babiker E."/>
            <person name="Staton M."/>
        </authorList>
    </citation>
    <scope>NUCLEOTIDE SEQUENCE [LARGE SCALE GENOMIC DNA]</scope>
    <source>
        <tissue evidence="7">Leaf</tissue>
    </source>
</reference>
<evidence type="ECO:0000259" key="5">
    <source>
        <dbReference type="Pfam" id="PF00931"/>
    </source>
</evidence>
<feature type="domain" description="NB-ARC" evidence="5">
    <location>
        <begin position="608"/>
        <end position="769"/>
    </location>
</feature>
<dbReference type="InterPro" id="IPR027417">
    <property type="entry name" value="P-loop_NTPase"/>
</dbReference>
<dbReference type="InterPro" id="IPR002182">
    <property type="entry name" value="NB-ARC"/>
</dbReference>
<evidence type="ECO:0000313" key="7">
    <source>
        <dbReference type="EMBL" id="KAJ9682094.1"/>
    </source>
</evidence>
<keyword evidence="2" id="KW-0547">Nucleotide-binding</keyword>
<evidence type="ECO:0000256" key="1">
    <source>
        <dbReference type="ARBA" id="ARBA00008894"/>
    </source>
</evidence>
<dbReference type="InterPro" id="IPR057135">
    <property type="entry name" value="At4g27190-like_LRR"/>
</dbReference>
<feature type="domain" description="Disease resistance protein At4g27190-like leucine-rich repeats" evidence="6">
    <location>
        <begin position="1277"/>
        <end position="1383"/>
    </location>
</feature>
<dbReference type="SUPFAM" id="SSF52058">
    <property type="entry name" value="L domain-like"/>
    <property type="match status" value="1"/>
</dbReference>
<sequence>MAEVFCTAAVEKVAENLVAPIGRDLDYLFNCHSYFDGLKERAEKLGDAKGRLQRCVDEADRQGDEIFPDVQRWLLRAEEMIQKAEKFIEDEKRTNKRCFNGWCPNLKSRYQLGKEAKKLAGHVVKIQKANNFDRVSYRLPPPGIGSAALESRMHISVASKAGEDLGSPIGGQLGYLFHYHSNIAGLMEQIEKLGDARWRLLLSVDEACRQGNEIFPDVQRWLLRAEEMIRKSEKFIEDEKRTNNKRCFNGWCPNLKSHYQLSKEAKKLAGHVVKIQEANNFDRVSYRPPPPGIGSAALESKMQISIALKAAEDLGTLIGGQLGYLFHYHSNIAGLMEQVEKLGDARRRLLLSVDEACRQGNGIFPDVRRWLLRAEEMIQKAEKFIEDEKRTNKGCFNGRCPNLKAHYQLSKEAKKLTGHVVKIQEANNFDRVSYLPPPPGIGSEALESRMQISLASKAAEDLGSPIGGQLDYLFHYHSNIAGLMEQVEKLGDAKWRLLLSVDEACRQGNEIFPDVQKWLLHAEETIQKAEKFIEDEKRTNKRCFNGRCPNLKSRYQLSKEAKKQADDIAVRIHEAYNFGRVSYRPPPQGLGAASFQGYEALESRMWILNKIMDALRDTELNMIGIWGMGGVGKTILAEQVASQALEEELFNKVVIAQVSLTPRLMQIQEQIASMLGLQLEQENVSLRASRLYDRLKKEGNILIILDDIWAELDLRKVGIPWEDDHRGCKIVLTSRDQFVLSNEMGTQRNFMVEHLSEEEAWRLFKKTAGDPIERPDLRSIAIEVAKGCVGLPIAIVTIAERLKQEDPIIWKETLQQLRRSIMTNIEEFSDKLYSTVKLSYIHLNSDEIKSLFLLCALIADHVSTDDLLKYVIGLALFEGINTLEEATNRLHSLFHDLRAASLLLDCEDDKCVRMHDVVRDIAIEIATKEHHWLVRERVPSEEWSKTDELEIATEDHHRLEREGVQLEEWSKTDEPEECTCISLNLRHIHELPEWLVCPKLKIFRLSGKDPSLNIPSTFFEGMKELEVLDLSGMHFLSLPPSLGFLKNLRTLHLLQCALGDVAMIGELKKLEVLSLVQSNIEQLPKELAQLTHLRLLDLSNCSQLKVIPSNVISKLSQLEKLCMENSFTQWEAEGFVDQKGNAWVAELKFLSELIILDVKIPDASLLPKDVLFENLIRYRIFIGDVWDWYGNYETSRTLRLNKFDTGLHLVDGISKLLKRTEDLCLRELSGTKNLLNLDREGFLELQYLHVQSSAEIQFIINSVEWFPAVGVFPVLKSLLLDNLIHLEDLCHGRLPVGSFCNLRFLTVENCPILLNVLPCNLLQGLQNLEVLNVKACNLLEVVFNFEGLDTHSGHVGMLPKLKELNLIDLPKLKHICNKGLPRIEEITQEGVEEAVDMIEFPELTSISLESLPNLASFYRGSHDLKRLDSEDLHIPNPVLFNEKIAFPSLDFLCISGLDRVKKIWHNQLPENSFSKLKEVKVEYCKELRNVFPFHALQRLPSLQVLTTAYCNSLEVVFDLEGIDFLEDTTATHLRVLVLNDLSKLKHIFNKDPHGVLTFPNLDLVEVFGCRSLKNLFPISVVRDLLHFQKQLIRSRPIEEISEENGGVVPGYVFPEVTFDPVSNLQARKGKELVVNESDNVGRFQKKRLGGHYNIPVQGF</sequence>
<keyword evidence="3" id="KW-0611">Plant defense</keyword>
<dbReference type="EMBL" id="JARBHA010000014">
    <property type="protein sequence ID" value="KAJ9682094.1"/>
    <property type="molecule type" value="Genomic_DNA"/>
</dbReference>
<evidence type="ECO:0000256" key="4">
    <source>
        <dbReference type="ARBA" id="ARBA00022840"/>
    </source>
</evidence>
<comment type="caution">
    <text evidence="7">The sequence shown here is derived from an EMBL/GenBank/DDBJ whole genome shotgun (WGS) entry which is preliminary data.</text>
</comment>
<dbReference type="GO" id="GO:0006952">
    <property type="term" value="P:defense response"/>
    <property type="evidence" value="ECO:0007669"/>
    <property type="project" value="UniProtKB-KW"/>
</dbReference>
<dbReference type="InterPro" id="IPR042197">
    <property type="entry name" value="Apaf_helical"/>
</dbReference>
<comment type="similarity">
    <text evidence="1">Belongs to the disease resistance NB-LRR family.</text>
</comment>
<dbReference type="Pfam" id="PF00931">
    <property type="entry name" value="NB-ARC"/>
    <property type="match status" value="1"/>
</dbReference>
<dbReference type="GO" id="GO:0043531">
    <property type="term" value="F:ADP binding"/>
    <property type="evidence" value="ECO:0007669"/>
    <property type="project" value="InterPro"/>
</dbReference>
<dbReference type="PANTHER" id="PTHR33463:SF198">
    <property type="entry name" value="RPP4C3"/>
    <property type="match status" value="1"/>
</dbReference>
<dbReference type="InterPro" id="IPR032675">
    <property type="entry name" value="LRR_dom_sf"/>
</dbReference>
<dbReference type="Proteomes" id="UP001168098">
    <property type="component" value="Unassembled WGS sequence"/>
</dbReference>
<feature type="domain" description="Disease resistance protein At4g27190-like leucine-rich repeats" evidence="6">
    <location>
        <begin position="1458"/>
        <end position="1592"/>
    </location>
</feature>
<accession>A0AA38Z539</accession>
<dbReference type="PRINTS" id="PR00364">
    <property type="entry name" value="DISEASERSIST"/>
</dbReference>
<dbReference type="Gene3D" id="3.40.50.300">
    <property type="entry name" value="P-loop containing nucleotide triphosphate hydrolases"/>
    <property type="match status" value="1"/>
</dbReference>
<proteinExistence type="inferred from homology"/>
<dbReference type="Gene3D" id="3.80.10.10">
    <property type="entry name" value="Ribonuclease Inhibitor"/>
    <property type="match status" value="2"/>
</dbReference>
<evidence type="ECO:0000259" key="6">
    <source>
        <dbReference type="Pfam" id="PF23247"/>
    </source>
</evidence>